<dbReference type="AlphaFoldDB" id="A0A4D9DC85"/>
<dbReference type="PANTHER" id="PTHR11645">
    <property type="entry name" value="PYRROLINE-5-CARBOXYLATE REDUCTASE"/>
    <property type="match status" value="1"/>
</dbReference>
<comment type="caution">
    <text evidence="5">The sequence shown here is derived from an EMBL/GenBank/DDBJ whole genome shotgun (WGS) entry which is preliminary data.</text>
</comment>
<evidence type="ECO:0000259" key="4">
    <source>
        <dbReference type="Pfam" id="PF14748"/>
    </source>
</evidence>
<dbReference type="GO" id="GO:0055129">
    <property type="term" value="P:L-proline biosynthetic process"/>
    <property type="evidence" value="ECO:0007669"/>
    <property type="project" value="UniProtKB-UniPathway"/>
</dbReference>
<sequence>MIDRVFAGCGVLVHIPEGQQAAATALSGSGPAYVALFTQALIDAGVANGLPRDTATVLASHTVWGTGTLMVEASLHPTLLKEQVTSPGGTTAQALRALHDGGLNSAVYAAVDAVIARTKELGA</sequence>
<name>A0A4D9DC85_9SAUR</name>
<evidence type="ECO:0000256" key="2">
    <source>
        <dbReference type="ARBA" id="ARBA00022857"/>
    </source>
</evidence>
<evidence type="ECO:0000256" key="1">
    <source>
        <dbReference type="ARBA" id="ARBA00005525"/>
    </source>
</evidence>
<dbReference type="EMBL" id="QXTE01010995">
    <property type="protein sequence ID" value="TFJ95255.1"/>
    <property type="molecule type" value="Genomic_DNA"/>
</dbReference>
<reference evidence="5 6" key="2">
    <citation type="submission" date="2019-04" db="EMBL/GenBank/DDBJ databases">
        <title>The genome sequence of big-headed turtle.</title>
        <authorList>
            <person name="Gong S."/>
        </authorList>
    </citation>
    <scope>NUCLEOTIDE SEQUENCE [LARGE SCALE GENOMIC DNA]</scope>
    <source>
        <strain evidence="5">DO16091913</strain>
        <tissue evidence="5">Muscle</tissue>
    </source>
</reference>
<dbReference type="FunFam" id="1.10.3730.10:FF:000001">
    <property type="entry name" value="Pyrroline-5-carboxylate reductase"/>
    <property type="match status" value="1"/>
</dbReference>
<comment type="similarity">
    <text evidence="1">Belongs to the pyrroline-5-carboxylate reductase family.</text>
</comment>
<dbReference type="OrthoDB" id="10263291at2759"/>
<gene>
    <name evidence="5" type="ORF">DR999_PMT23258</name>
</gene>
<reference evidence="5 6" key="1">
    <citation type="submission" date="2019-04" db="EMBL/GenBank/DDBJ databases">
        <title>Draft genome of the big-headed turtle Platysternon megacephalum.</title>
        <authorList>
            <person name="Gong S."/>
        </authorList>
    </citation>
    <scope>NUCLEOTIDE SEQUENCE [LARGE SCALE GENOMIC DNA]</scope>
    <source>
        <strain evidence="5">DO16091913</strain>
        <tissue evidence="5">Muscle</tissue>
    </source>
</reference>
<keyword evidence="6" id="KW-1185">Reference proteome</keyword>
<evidence type="ECO:0000313" key="6">
    <source>
        <dbReference type="Proteomes" id="UP000297703"/>
    </source>
</evidence>
<dbReference type="InterPro" id="IPR008927">
    <property type="entry name" value="6-PGluconate_DH-like_C_sf"/>
</dbReference>
<proteinExistence type="inferred from homology"/>
<organism evidence="5 6">
    <name type="scientific">Platysternon megacephalum</name>
    <name type="common">big-headed turtle</name>
    <dbReference type="NCBI Taxonomy" id="55544"/>
    <lineage>
        <taxon>Eukaryota</taxon>
        <taxon>Metazoa</taxon>
        <taxon>Chordata</taxon>
        <taxon>Craniata</taxon>
        <taxon>Vertebrata</taxon>
        <taxon>Euteleostomi</taxon>
        <taxon>Archelosauria</taxon>
        <taxon>Testudinata</taxon>
        <taxon>Testudines</taxon>
        <taxon>Cryptodira</taxon>
        <taxon>Durocryptodira</taxon>
        <taxon>Testudinoidea</taxon>
        <taxon>Platysternidae</taxon>
        <taxon>Platysternon</taxon>
    </lineage>
</organism>
<protein>
    <submittedName>
        <fullName evidence="5">NADPH:quinone reductase</fullName>
    </submittedName>
</protein>
<dbReference type="Gene3D" id="1.10.3730.10">
    <property type="entry name" value="ProC C-terminal domain-like"/>
    <property type="match status" value="1"/>
</dbReference>
<keyword evidence="3" id="KW-0560">Oxidoreductase</keyword>
<keyword evidence="2" id="KW-0521">NADP</keyword>
<dbReference type="STRING" id="55544.A0A4D9DC85"/>
<dbReference type="InterPro" id="IPR029036">
    <property type="entry name" value="P5CR_dimer"/>
</dbReference>
<dbReference type="Pfam" id="PF14748">
    <property type="entry name" value="P5CR_dimer"/>
    <property type="match status" value="1"/>
</dbReference>
<dbReference type="UniPathway" id="UPA00098">
    <property type="reaction ID" value="UER00361"/>
</dbReference>
<dbReference type="GO" id="GO:0004735">
    <property type="term" value="F:pyrroline-5-carboxylate reductase activity"/>
    <property type="evidence" value="ECO:0007669"/>
    <property type="project" value="TreeGrafter"/>
</dbReference>
<evidence type="ECO:0000256" key="3">
    <source>
        <dbReference type="ARBA" id="ARBA00023002"/>
    </source>
</evidence>
<feature type="domain" description="Pyrroline-5-carboxylate reductase dimerisation" evidence="4">
    <location>
        <begin position="17"/>
        <end position="121"/>
    </location>
</feature>
<dbReference type="SUPFAM" id="SSF48179">
    <property type="entry name" value="6-phosphogluconate dehydrogenase C-terminal domain-like"/>
    <property type="match status" value="1"/>
</dbReference>
<accession>A0A4D9DC85</accession>
<evidence type="ECO:0000313" key="5">
    <source>
        <dbReference type="EMBL" id="TFJ95255.1"/>
    </source>
</evidence>
<dbReference type="PANTHER" id="PTHR11645:SF0">
    <property type="entry name" value="PYRROLINE-5-CARBOXYLATE REDUCTASE 3"/>
    <property type="match status" value="1"/>
</dbReference>
<dbReference type="Proteomes" id="UP000297703">
    <property type="component" value="Unassembled WGS sequence"/>
</dbReference>